<proteinExistence type="predicted"/>
<comment type="caution">
    <text evidence="1">The sequence shown here is derived from an EMBL/GenBank/DDBJ whole genome shotgun (WGS) entry which is preliminary data.</text>
</comment>
<reference evidence="1" key="1">
    <citation type="journal article" name="BMC Genomics">
        <title>Long-read sequencing and de novo genome assembly of marine medaka (Oryzias melastigma).</title>
        <authorList>
            <person name="Liang P."/>
            <person name="Saqib H.S.A."/>
            <person name="Ni X."/>
            <person name="Shen Y."/>
        </authorList>
    </citation>
    <scope>NUCLEOTIDE SEQUENCE</scope>
    <source>
        <strain evidence="1">Bigg-433</strain>
    </source>
</reference>
<dbReference type="EMBL" id="WKFB01000527">
    <property type="protein sequence ID" value="KAF6720437.1"/>
    <property type="molecule type" value="Genomic_DNA"/>
</dbReference>
<dbReference type="Proteomes" id="UP000646548">
    <property type="component" value="Unassembled WGS sequence"/>
</dbReference>
<gene>
    <name evidence="1" type="ORF">FQA47_002918</name>
</gene>
<evidence type="ECO:0000313" key="2">
    <source>
        <dbReference type="Proteomes" id="UP000646548"/>
    </source>
</evidence>
<organism evidence="1 2">
    <name type="scientific">Oryzias melastigma</name>
    <name type="common">Marine medaka</name>
    <dbReference type="NCBI Taxonomy" id="30732"/>
    <lineage>
        <taxon>Eukaryota</taxon>
        <taxon>Metazoa</taxon>
        <taxon>Chordata</taxon>
        <taxon>Craniata</taxon>
        <taxon>Vertebrata</taxon>
        <taxon>Euteleostomi</taxon>
        <taxon>Actinopterygii</taxon>
        <taxon>Neopterygii</taxon>
        <taxon>Teleostei</taxon>
        <taxon>Neoteleostei</taxon>
        <taxon>Acanthomorphata</taxon>
        <taxon>Ovalentaria</taxon>
        <taxon>Atherinomorphae</taxon>
        <taxon>Beloniformes</taxon>
        <taxon>Adrianichthyidae</taxon>
        <taxon>Oryziinae</taxon>
        <taxon>Oryzias</taxon>
    </lineage>
</organism>
<name>A0A834F701_ORYME</name>
<evidence type="ECO:0000313" key="1">
    <source>
        <dbReference type="EMBL" id="KAF6720437.1"/>
    </source>
</evidence>
<accession>A0A834F701</accession>
<dbReference type="AlphaFoldDB" id="A0A834F701"/>
<protein>
    <submittedName>
        <fullName evidence="1">Uncharacterized protein</fullName>
    </submittedName>
</protein>
<sequence>MSPLLPPNSTLKTNEDFPDVCLASNFRPNAGTLSMNSCGRQMSTNITGTISLVKKSYYFAAFSNETMDYCMADGTFSNHRNIDICEIIHPAVSHSGTGGLDKLVFGGGTRLTVETEIVVK</sequence>